<dbReference type="EMBL" id="SMAP01000001">
    <property type="protein sequence ID" value="TCT26097.1"/>
    <property type="molecule type" value="Genomic_DNA"/>
</dbReference>
<dbReference type="AlphaFoldDB" id="A0A4R3NBM1"/>
<evidence type="ECO:0000313" key="1">
    <source>
        <dbReference type="EMBL" id="TCT26097.1"/>
    </source>
</evidence>
<name>A0A4R3NBM1_9GAMM</name>
<dbReference type="RefSeq" id="WP_132982833.1">
    <property type="nucleotide sequence ID" value="NZ_MSZW01000034.1"/>
</dbReference>
<gene>
    <name evidence="1" type="ORF">EDC34_101424</name>
</gene>
<comment type="caution">
    <text evidence="1">The sequence shown here is derived from an EMBL/GenBank/DDBJ whole genome shotgun (WGS) entry which is preliminary data.</text>
</comment>
<dbReference type="Proteomes" id="UP000295414">
    <property type="component" value="Unassembled WGS sequence"/>
</dbReference>
<protein>
    <submittedName>
        <fullName evidence="1">Uncharacterized protein</fullName>
    </submittedName>
</protein>
<accession>A0A4R3NBM1</accession>
<organism evidence="1 2">
    <name type="scientific">Thermomonas haemolytica</name>
    <dbReference type="NCBI Taxonomy" id="141949"/>
    <lineage>
        <taxon>Bacteria</taxon>
        <taxon>Pseudomonadati</taxon>
        <taxon>Pseudomonadota</taxon>
        <taxon>Gammaproteobacteria</taxon>
        <taxon>Lysobacterales</taxon>
        <taxon>Lysobacteraceae</taxon>
        <taxon>Thermomonas</taxon>
    </lineage>
</organism>
<keyword evidence="2" id="KW-1185">Reference proteome</keyword>
<evidence type="ECO:0000313" key="2">
    <source>
        <dbReference type="Proteomes" id="UP000295414"/>
    </source>
</evidence>
<proteinExistence type="predicted"/>
<reference evidence="1 2" key="1">
    <citation type="submission" date="2019-03" db="EMBL/GenBank/DDBJ databases">
        <title>Genomic Encyclopedia of Type Strains, Phase IV (KMG-IV): sequencing the most valuable type-strain genomes for metagenomic binning, comparative biology and taxonomic classification.</title>
        <authorList>
            <person name="Goeker M."/>
        </authorList>
    </citation>
    <scope>NUCLEOTIDE SEQUENCE [LARGE SCALE GENOMIC DNA]</scope>
    <source>
        <strain evidence="1 2">DSM 13605</strain>
    </source>
</reference>
<sequence length="228" mass="25700">MTPKPEDHLLACHRVTMPLIYATPLPPRVAIYELPAASPGETVPHVYRILDVAKSDFKDVCATLRADGNQEEYATTILLLKFALNGSDAPHLPSHTFWLRRTRHVYNELRALRMLLVDPIAAKTWPCIDTMDHLAALSVGSELCILEAKGPELIPAMDELKRKLNSQRPAHSLLLQVRYPPDQNPITAMERTKNWVESRTTLEGKAIFLLSTMPSQSLQYELIAMTIR</sequence>